<name>A0AAW1K205_POPJA</name>
<evidence type="ECO:0000256" key="1">
    <source>
        <dbReference type="SAM" id="Coils"/>
    </source>
</evidence>
<evidence type="ECO:0000313" key="2">
    <source>
        <dbReference type="EMBL" id="KAK9712022.1"/>
    </source>
</evidence>
<gene>
    <name evidence="2" type="ORF">QE152_g25093</name>
</gene>
<keyword evidence="1" id="KW-0175">Coiled coil</keyword>
<dbReference type="AlphaFoldDB" id="A0AAW1K205"/>
<comment type="caution">
    <text evidence="2">The sequence shown here is derived from an EMBL/GenBank/DDBJ whole genome shotgun (WGS) entry which is preliminary data.</text>
</comment>
<proteinExistence type="predicted"/>
<feature type="coiled-coil region" evidence="1">
    <location>
        <begin position="129"/>
        <end position="178"/>
    </location>
</feature>
<organism evidence="2 3">
    <name type="scientific">Popillia japonica</name>
    <name type="common">Japanese beetle</name>
    <dbReference type="NCBI Taxonomy" id="7064"/>
    <lineage>
        <taxon>Eukaryota</taxon>
        <taxon>Metazoa</taxon>
        <taxon>Ecdysozoa</taxon>
        <taxon>Arthropoda</taxon>
        <taxon>Hexapoda</taxon>
        <taxon>Insecta</taxon>
        <taxon>Pterygota</taxon>
        <taxon>Neoptera</taxon>
        <taxon>Endopterygota</taxon>
        <taxon>Coleoptera</taxon>
        <taxon>Polyphaga</taxon>
        <taxon>Scarabaeiformia</taxon>
        <taxon>Scarabaeidae</taxon>
        <taxon>Rutelinae</taxon>
        <taxon>Popillia</taxon>
    </lineage>
</organism>
<reference evidence="2 3" key="1">
    <citation type="journal article" date="2024" name="BMC Genomics">
        <title>De novo assembly and annotation of Popillia japonica's genome with initial clues to its potential as an invasive pest.</title>
        <authorList>
            <person name="Cucini C."/>
            <person name="Boschi S."/>
            <person name="Funari R."/>
            <person name="Cardaioli E."/>
            <person name="Iannotti N."/>
            <person name="Marturano G."/>
            <person name="Paoli F."/>
            <person name="Bruttini M."/>
            <person name="Carapelli A."/>
            <person name="Frati F."/>
            <person name="Nardi F."/>
        </authorList>
    </citation>
    <scope>NUCLEOTIDE SEQUENCE [LARGE SCALE GENOMIC DNA]</scope>
    <source>
        <strain evidence="2">DMR45628</strain>
    </source>
</reference>
<accession>A0AAW1K205</accession>
<dbReference type="EMBL" id="JASPKY010000269">
    <property type="protein sequence ID" value="KAK9712022.1"/>
    <property type="molecule type" value="Genomic_DNA"/>
</dbReference>
<evidence type="ECO:0000313" key="3">
    <source>
        <dbReference type="Proteomes" id="UP001458880"/>
    </source>
</evidence>
<protein>
    <submittedName>
        <fullName evidence="2">Uncharacterized protein</fullName>
    </submittedName>
</protein>
<keyword evidence="3" id="KW-1185">Reference proteome</keyword>
<sequence>MLNQRISAERLAELKEEVSIELGLTTAPEEQQILSFESEEAAVATTEESDDTTKQFTTSDTMHTPSIIAKIDRIWGQKIRNDPEITIEKLHLLIYVGAYTAIRVHGQHIVEASDEGCNQRKVPDALAWQRRLEGKIQELRKKNEGCNQRKVPDALAWQRRLEGKIQELRKKIGQITQAQYNAQALRTIPEVLEYLRQKLSALAKSQYNAQALRTIPEVLEYLRQKLSALAKRLKRYLKAKTRRDHNRLFRQKQHLFYKRIDSSKNKNDAQEGEYPTAEVMADFWQGVWGERADHKESLGIAASNKPYQLRVIFTNPFTVRHANIIGLGIAASNKPYQLRVIFTNPFTVRHISLFSFKTSHDKSMRYIAISYLSVFESKLRILNTLRQINEIHCNILPVRIRVQIAYPEYLSPREQPLKAADPRPKPYTRID</sequence>
<dbReference type="Proteomes" id="UP001458880">
    <property type="component" value="Unassembled WGS sequence"/>
</dbReference>